<evidence type="ECO:0000256" key="1">
    <source>
        <dbReference type="ARBA" id="ARBA00004141"/>
    </source>
</evidence>
<name>A0A1E3XC91_9BACT</name>
<evidence type="ECO:0000259" key="6">
    <source>
        <dbReference type="Pfam" id="PF04932"/>
    </source>
</evidence>
<proteinExistence type="predicted"/>
<evidence type="ECO:0000256" key="5">
    <source>
        <dbReference type="SAM" id="Phobius"/>
    </source>
</evidence>
<dbReference type="GO" id="GO:0016874">
    <property type="term" value="F:ligase activity"/>
    <property type="evidence" value="ECO:0007669"/>
    <property type="project" value="UniProtKB-KW"/>
</dbReference>
<feature type="transmembrane region" description="Helical" evidence="5">
    <location>
        <begin position="49"/>
        <end position="69"/>
    </location>
</feature>
<feature type="transmembrane region" description="Helical" evidence="5">
    <location>
        <begin position="142"/>
        <end position="161"/>
    </location>
</feature>
<comment type="caution">
    <text evidence="7">The sequence shown here is derived from an EMBL/GenBank/DDBJ whole genome shotgun (WGS) entry which is preliminary data.</text>
</comment>
<feature type="transmembrane region" description="Helical" evidence="5">
    <location>
        <begin position="330"/>
        <end position="351"/>
    </location>
</feature>
<keyword evidence="4 5" id="KW-0472">Membrane</keyword>
<evidence type="ECO:0000256" key="2">
    <source>
        <dbReference type="ARBA" id="ARBA00022692"/>
    </source>
</evidence>
<feature type="transmembrane region" description="Helical" evidence="5">
    <location>
        <begin position="89"/>
        <end position="106"/>
    </location>
</feature>
<accession>A0A1E3XC91</accession>
<organism evidence="7 8">
    <name type="scientific">Candidatus Scalindua rubra</name>
    <dbReference type="NCBI Taxonomy" id="1872076"/>
    <lineage>
        <taxon>Bacteria</taxon>
        <taxon>Pseudomonadati</taxon>
        <taxon>Planctomycetota</taxon>
        <taxon>Candidatus Brocadiia</taxon>
        <taxon>Candidatus Brocadiales</taxon>
        <taxon>Candidatus Scalinduaceae</taxon>
        <taxon>Candidatus Scalindua</taxon>
    </lineage>
</organism>
<dbReference type="EMBL" id="MAYW01000034">
    <property type="protein sequence ID" value="ODS33246.1"/>
    <property type="molecule type" value="Genomic_DNA"/>
</dbReference>
<feature type="transmembrane region" description="Helical" evidence="5">
    <location>
        <begin position="25"/>
        <end position="43"/>
    </location>
</feature>
<feature type="transmembrane region" description="Helical" evidence="5">
    <location>
        <begin position="198"/>
        <end position="214"/>
    </location>
</feature>
<feature type="domain" description="O-antigen ligase-related" evidence="6">
    <location>
        <begin position="206"/>
        <end position="346"/>
    </location>
</feature>
<feature type="transmembrane region" description="Helical" evidence="5">
    <location>
        <begin position="118"/>
        <end position="135"/>
    </location>
</feature>
<dbReference type="PANTHER" id="PTHR37422">
    <property type="entry name" value="TEICHURONIC ACID BIOSYNTHESIS PROTEIN TUAE"/>
    <property type="match status" value="1"/>
</dbReference>
<evidence type="ECO:0000313" key="8">
    <source>
        <dbReference type="Proteomes" id="UP000094056"/>
    </source>
</evidence>
<feature type="transmembrane region" description="Helical" evidence="5">
    <location>
        <begin position="372"/>
        <end position="394"/>
    </location>
</feature>
<comment type="subcellular location">
    <subcellularLocation>
        <location evidence="1">Membrane</location>
        <topology evidence="1">Multi-pass membrane protein</topology>
    </subcellularLocation>
</comment>
<feature type="transmembrane region" description="Helical" evidence="5">
    <location>
        <begin position="243"/>
        <end position="264"/>
    </location>
</feature>
<dbReference type="Pfam" id="PF04932">
    <property type="entry name" value="Wzy_C"/>
    <property type="match status" value="1"/>
</dbReference>
<dbReference type="InterPro" id="IPR007016">
    <property type="entry name" value="O-antigen_ligase-rel_domated"/>
</dbReference>
<dbReference type="InterPro" id="IPR051533">
    <property type="entry name" value="WaaL-like"/>
</dbReference>
<keyword evidence="2 5" id="KW-0812">Transmembrane</keyword>
<keyword evidence="3 5" id="KW-1133">Transmembrane helix</keyword>
<evidence type="ECO:0000256" key="4">
    <source>
        <dbReference type="ARBA" id="ARBA00023136"/>
    </source>
</evidence>
<dbReference type="GO" id="GO:0016020">
    <property type="term" value="C:membrane"/>
    <property type="evidence" value="ECO:0007669"/>
    <property type="project" value="UniProtKB-SubCell"/>
</dbReference>
<keyword evidence="7" id="KW-0436">Ligase</keyword>
<protein>
    <submittedName>
        <fullName evidence="7">O-Antigen ligase</fullName>
    </submittedName>
</protein>
<dbReference type="Proteomes" id="UP000094056">
    <property type="component" value="Unassembled WGS sequence"/>
</dbReference>
<dbReference type="AlphaFoldDB" id="A0A1E3XC91"/>
<gene>
    <name evidence="7" type="ORF">SCARUB_01637</name>
</gene>
<sequence>MTGTIADISVKESFDNRKVQNLRRFPITITFLMSYLIVSGGRIHELFPVLLRLPVSIGDLTGWGAIICFIFEATKNGLAKISLLREEKYVIGIFALAIITIPTSVWPGGSVKYLTSGYLKLLVLFFLMTMTLRTVTDLRKMVWAFLISIFFIGLMSVKNQLTHTSLVTRSYDPNDIALVMVCALPFIIYFFKETKLPGKVFIGTCFFFSLQAIILSVSRGGFLGLVAIGGYLLFKAKKGKKGLILIAAIAGVILISQLAPSSYWDRISTIWNPQSELDSTGAGRLDIWKTGLKIFSENIFTGVGINNFTTAEGYTHFDAGGKWSTAHNSFIQIGVELGIVGLVLFLLFTFGTVLKMRKLQKAWQHKSEYKDLLWMTYAIEIGMFGYIVSGFFLSRAYFDYLYFMVGLSVAIQKMAKSITFDEKVQLMDNKVRRGG</sequence>
<reference evidence="7 8" key="1">
    <citation type="submission" date="2016-07" db="EMBL/GenBank/DDBJ databases">
        <title>Draft genome of Scalindua rubra, obtained from a brine-seawater interface in the Red Sea, sheds light on salt adaptation in anammox bacteria.</title>
        <authorList>
            <person name="Speth D.R."/>
            <person name="Lagkouvardos I."/>
            <person name="Wang Y."/>
            <person name="Qian P.-Y."/>
            <person name="Dutilh B.E."/>
            <person name="Jetten M.S."/>
        </authorList>
    </citation>
    <scope>NUCLEOTIDE SEQUENCE [LARGE SCALE GENOMIC DNA]</scope>
    <source>
        <strain evidence="7">BSI-1</strain>
    </source>
</reference>
<evidence type="ECO:0000313" key="7">
    <source>
        <dbReference type="EMBL" id="ODS33246.1"/>
    </source>
</evidence>
<evidence type="ECO:0000256" key="3">
    <source>
        <dbReference type="ARBA" id="ARBA00022989"/>
    </source>
</evidence>
<dbReference type="PANTHER" id="PTHR37422:SF13">
    <property type="entry name" value="LIPOPOLYSACCHARIDE BIOSYNTHESIS PROTEIN PA4999-RELATED"/>
    <property type="match status" value="1"/>
</dbReference>
<feature type="transmembrane region" description="Helical" evidence="5">
    <location>
        <begin position="173"/>
        <end position="191"/>
    </location>
</feature>